<dbReference type="EMBL" id="JAACNH010000003">
    <property type="protein sequence ID" value="KAG8448160.1"/>
    <property type="molecule type" value="Genomic_DNA"/>
</dbReference>
<proteinExistence type="predicted"/>
<name>A0A8T2JXQ3_9PIPI</name>
<feature type="region of interest" description="Disordered" evidence="1">
    <location>
        <begin position="1"/>
        <end position="30"/>
    </location>
</feature>
<dbReference type="InterPro" id="IPR040893">
    <property type="entry name" value="RADX"/>
</dbReference>
<accession>A0A8T2JXQ3</accession>
<comment type="caution">
    <text evidence="2">The sequence shown here is derived from an EMBL/GenBank/DDBJ whole genome shotgun (WGS) entry which is preliminary data.</text>
</comment>
<keyword evidence="3" id="KW-1185">Reference proteome</keyword>
<evidence type="ECO:0000313" key="2">
    <source>
        <dbReference type="EMBL" id="KAG8448160.1"/>
    </source>
</evidence>
<dbReference type="Gene3D" id="2.40.50.140">
    <property type="entry name" value="Nucleic acid-binding proteins"/>
    <property type="match status" value="1"/>
</dbReference>
<dbReference type="Proteomes" id="UP000812440">
    <property type="component" value="Chromosome 8_10"/>
</dbReference>
<sequence>MLELLSEFDEGSPGPSSDRPRPRSDSSDGQSWIQHIRQQVQGCSSLTLVLQGPVPLVVVDVQRYLGPSGARHMYCYDVRLWDGAEGDVWHLQPDLNYLVHRNVLRCGSRVRVTRCSYVYQEKSLAPGVVCIDELEPVEDGAVTMPDLGPPSATRQDPLLWGRKHYIPLWNNQDPYGEIWKGPGLAEERVSVDVTKLTSLQRLEVIWKSRKTFPPLLVRIMYKSRLRYFGKKEKNIDIPYQAYFEVADYSGMMSLVLWNELCLEWFNSLQVGNVILLQQYCVKPSYRSRTFPSPGDSQVKRLPSVEISLNPRDLPSCINVIKEKLVKSEWKLPDVKYQFVTRLELNDLPHKRVCDVIGLVSYVGRCERKRQKDSKEDFWVYRWVQMIDESSEQPFLLEIFATSQPVIFENIHPMSYLVCTQMRVVRESPVSLIPYLTTSNESQVFVTGHHKGQPYIRDNKVKQFIEWMKTQSEADLLKKMVIGGYQPFPLTPETFSQYCKNNTDGETLISFRELKETVENLHYRERKRVAVQGIIAALKSVDYSCSEVSLESKKQEDLRGEQETQPVIKVSSNIQQQIRAEKQPPHEEMNHLNPMKRLKHQLELDQSCMQEMVQEQETMPLKSPAVREDAVSNEGIQDVKEYEFAWESNLWLEVKNSLEDHHHFSTAHTESIPCKFGYVQKELLKKQYNLYPAKMSNLDGLQQQREFKPARNQCHYKLTILGINRKAAIDAICLPALSSNDLNGLGVDFFTYSHHLFEESNLCDNLKESKQHIASYQGEFLKLVNSIDKIHVICILDICRLADDKVEVFLNRVYNPSD</sequence>
<evidence type="ECO:0008006" key="4">
    <source>
        <dbReference type="Google" id="ProtNLM"/>
    </source>
</evidence>
<evidence type="ECO:0000313" key="3">
    <source>
        <dbReference type="Proteomes" id="UP000812440"/>
    </source>
</evidence>
<dbReference type="InterPro" id="IPR012340">
    <property type="entry name" value="NA-bd_OB-fold"/>
</dbReference>
<evidence type="ECO:0000256" key="1">
    <source>
        <dbReference type="SAM" id="MobiDB-lite"/>
    </source>
</evidence>
<dbReference type="GO" id="GO:0003697">
    <property type="term" value="F:single-stranded DNA binding"/>
    <property type="evidence" value="ECO:0007669"/>
    <property type="project" value="InterPro"/>
</dbReference>
<dbReference type="Pfam" id="PF17659">
    <property type="entry name" value="RADX"/>
    <property type="match status" value="1"/>
</dbReference>
<dbReference type="PANTHER" id="PTHR14944">
    <property type="entry name" value="RPA-RELATED PROTEIN RADX"/>
    <property type="match status" value="1"/>
</dbReference>
<dbReference type="PANTHER" id="PTHR14944:SF2">
    <property type="entry name" value="RPA-RELATED PROTEIN RADX"/>
    <property type="match status" value="1"/>
</dbReference>
<dbReference type="OrthoDB" id="5965770at2759"/>
<feature type="compositionally biased region" description="Acidic residues" evidence="1">
    <location>
        <begin position="1"/>
        <end position="10"/>
    </location>
</feature>
<protein>
    <recommendedName>
        <fullName evidence="4">RPA1 related single stranded DNA binding protein, X-linked</fullName>
    </recommendedName>
</protein>
<organism evidence="2 3">
    <name type="scientific">Hymenochirus boettgeri</name>
    <name type="common">Congo dwarf clawed frog</name>
    <dbReference type="NCBI Taxonomy" id="247094"/>
    <lineage>
        <taxon>Eukaryota</taxon>
        <taxon>Metazoa</taxon>
        <taxon>Chordata</taxon>
        <taxon>Craniata</taxon>
        <taxon>Vertebrata</taxon>
        <taxon>Euteleostomi</taxon>
        <taxon>Amphibia</taxon>
        <taxon>Batrachia</taxon>
        <taxon>Anura</taxon>
        <taxon>Pipoidea</taxon>
        <taxon>Pipidae</taxon>
        <taxon>Pipinae</taxon>
        <taxon>Hymenochirus</taxon>
    </lineage>
</organism>
<dbReference type="AlphaFoldDB" id="A0A8T2JXQ3"/>
<reference evidence="2" key="1">
    <citation type="thesis" date="2020" institute="ProQuest LLC" country="789 East Eisenhower Parkway, Ann Arbor, MI, USA">
        <title>Comparative Genomics and Chromosome Evolution.</title>
        <authorList>
            <person name="Mudd A.B."/>
        </authorList>
    </citation>
    <scope>NUCLEOTIDE SEQUENCE</scope>
    <source>
        <strain evidence="2">Female2</strain>
        <tissue evidence="2">Blood</tissue>
    </source>
</reference>
<gene>
    <name evidence="2" type="ORF">GDO86_015305</name>
</gene>